<dbReference type="InterPro" id="IPR000073">
    <property type="entry name" value="AB_hydrolase_1"/>
</dbReference>
<proteinExistence type="predicted"/>
<organism evidence="2 3">
    <name type="scientific">Nonomuraea endophytica</name>
    <dbReference type="NCBI Taxonomy" id="714136"/>
    <lineage>
        <taxon>Bacteria</taxon>
        <taxon>Bacillati</taxon>
        <taxon>Actinomycetota</taxon>
        <taxon>Actinomycetes</taxon>
        <taxon>Streptosporangiales</taxon>
        <taxon>Streptosporangiaceae</taxon>
        <taxon>Nonomuraea</taxon>
    </lineage>
</organism>
<dbReference type="Gene3D" id="3.40.50.1820">
    <property type="entry name" value="alpha/beta hydrolase"/>
    <property type="match status" value="1"/>
</dbReference>
<evidence type="ECO:0000313" key="2">
    <source>
        <dbReference type="EMBL" id="MBB5078043.1"/>
    </source>
</evidence>
<dbReference type="SUPFAM" id="SSF53474">
    <property type="entry name" value="alpha/beta-Hydrolases"/>
    <property type="match status" value="1"/>
</dbReference>
<evidence type="ECO:0000313" key="3">
    <source>
        <dbReference type="Proteomes" id="UP000568380"/>
    </source>
</evidence>
<reference evidence="2 3" key="1">
    <citation type="submission" date="2020-08" db="EMBL/GenBank/DDBJ databases">
        <title>Genomic Encyclopedia of Type Strains, Phase IV (KMG-IV): sequencing the most valuable type-strain genomes for metagenomic binning, comparative biology and taxonomic classification.</title>
        <authorList>
            <person name="Goeker M."/>
        </authorList>
    </citation>
    <scope>NUCLEOTIDE SEQUENCE [LARGE SCALE GENOMIC DNA]</scope>
    <source>
        <strain evidence="2 3">DSM 45385</strain>
    </source>
</reference>
<keyword evidence="3" id="KW-1185">Reference proteome</keyword>
<dbReference type="GO" id="GO:0046464">
    <property type="term" value="P:acylglycerol catabolic process"/>
    <property type="evidence" value="ECO:0007669"/>
    <property type="project" value="TreeGrafter"/>
</dbReference>
<gene>
    <name evidence="2" type="ORF">HNR40_003518</name>
</gene>
<dbReference type="EMBL" id="JACHIN010000004">
    <property type="protein sequence ID" value="MBB5078043.1"/>
    <property type="molecule type" value="Genomic_DNA"/>
</dbReference>
<comment type="caution">
    <text evidence="2">The sequence shown here is derived from an EMBL/GenBank/DDBJ whole genome shotgun (WGS) entry which is preliminary data.</text>
</comment>
<dbReference type="InterPro" id="IPR050266">
    <property type="entry name" value="AB_hydrolase_sf"/>
</dbReference>
<protein>
    <submittedName>
        <fullName evidence="2">Pimeloyl-ACP methyl ester carboxylesterase</fullName>
    </submittedName>
</protein>
<evidence type="ECO:0000259" key="1">
    <source>
        <dbReference type="Pfam" id="PF00561"/>
    </source>
</evidence>
<dbReference type="RefSeq" id="WP_184962420.1">
    <property type="nucleotide sequence ID" value="NZ_JACHIN010000004.1"/>
</dbReference>
<name>A0A7W8A1Z3_9ACTN</name>
<dbReference type="AlphaFoldDB" id="A0A7W8A1Z3"/>
<dbReference type="GO" id="GO:0047372">
    <property type="term" value="F:monoacylglycerol lipase activity"/>
    <property type="evidence" value="ECO:0007669"/>
    <property type="project" value="TreeGrafter"/>
</dbReference>
<dbReference type="PANTHER" id="PTHR43798:SF5">
    <property type="entry name" value="MONOACYLGLYCEROL LIPASE ABHD6"/>
    <property type="match status" value="1"/>
</dbReference>
<dbReference type="PANTHER" id="PTHR43798">
    <property type="entry name" value="MONOACYLGLYCEROL LIPASE"/>
    <property type="match status" value="1"/>
</dbReference>
<dbReference type="GO" id="GO:0016020">
    <property type="term" value="C:membrane"/>
    <property type="evidence" value="ECO:0007669"/>
    <property type="project" value="TreeGrafter"/>
</dbReference>
<accession>A0A7W8A1Z3</accession>
<feature type="domain" description="AB hydrolase-1" evidence="1">
    <location>
        <begin position="43"/>
        <end position="304"/>
    </location>
</feature>
<dbReference type="Pfam" id="PF00561">
    <property type="entry name" value="Abhydrolase_1"/>
    <property type="match status" value="1"/>
</dbReference>
<dbReference type="Proteomes" id="UP000568380">
    <property type="component" value="Unassembled WGS sequence"/>
</dbReference>
<dbReference type="InterPro" id="IPR029058">
    <property type="entry name" value="AB_hydrolase_fold"/>
</dbReference>
<sequence>MRHSDWGTVSARWAGIRSETVDVHGAAVHYLRAGSEHDGPAHLLVHPLGGSATLWMDLIPHLAAFGPVYVPDLPGTLFGHTEMPHPRAARLAPNVRFLRAFTGTLGLEKATVHGWSMGGLVAAMFADLAPERVGRLVLAAPALPARLPEEEARWWRTIGRACLSAAQPLARTVLRAGARPLLEMKIRTYADHGTLTGGEKLVGGDLSRLSPEMTALIGDELRAADPARLGDAVTAMTSVMRAIFADPEPVRAALSRVSAPTLILWGETDNIVIDGAREDMTVRRPDWTQHTIPDAGHAFPLEAPGVYAETVARWAGYTS</sequence>